<proteinExistence type="predicted"/>
<reference evidence="1" key="1">
    <citation type="journal article" date="2015" name="Nature">
        <title>Complex archaea that bridge the gap between prokaryotes and eukaryotes.</title>
        <authorList>
            <person name="Spang A."/>
            <person name="Saw J.H."/>
            <person name="Jorgensen S.L."/>
            <person name="Zaremba-Niedzwiedzka K."/>
            <person name="Martijn J."/>
            <person name="Lind A.E."/>
            <person name="van Eijk R."/>
            <person name="Schleper C."/>
            <person name="Guy L."/>
            <person name="Ettema T.J."/>
        </authorList>
    </citation>
    <scope>NUCLEOTIDE SEQUENCE</scope>
</reference>
<dbReference type="AlphaFoldDB" id="A0A0F9T7E9"/>
<comment type="caution">
    <text evidence="1">The sequence shown here is derived from an EMBL/GenBank/DDBJ whole genome shotgun (WGS) entry which is preliminary data.</text>
</comment>
<sequence>MKTAEALYEAIEAVSDLVAAMTWDMRDPDITPMGMQWVVLNMHTVDEADKLLEGLRDSFNEFVEE</sequence>
<name>A0A0F9T7E9_9ZZZZ</name>
<dbReference type="EMBL" id="LAZR01001895">
    <property type="protein sequence ID" value="KKN37423.1"/>
    <property type="molecule type" value="Genomic_DNA"/>
</dbReference>
<evidence type="ECO:0000313" key="1">
    <source>
        <dbReference type="EMBL" id="KKN37423.1"/>
    </source>
</evidence>
<protein>
    <submittedName>
        <fullName evidence="1">Uncharacterized protein</fullName>
    </submittedName>
</protein>
<organism evidence="1">
    <name type="scientific">marine sediment metagenome</name>
    <dbReference type="NCBI Taxonomy" id="412755"/>
    <lineage>
        <taxon>unclassified sequences</taxon>
        <taxon>metagenomes</taxon>
        <taxon>ecological metagenomes</taxon>
    </lineage>
</organism>
<accession>A0A0F9T7E9</accession>
<gene>
    <name evidence="1" type="ORF">LCGC14_0763710</name>
</gene>